<dbReference type="InterPro" id="IPR000298">
    <property type="entry name" value="Cyt_c_oxidase-like_su3"/>
</dbReference>
<evidence type="ECO:0000313" key="11">
    <source>
        <dbReference type="Proteomes" id="UP001325479"/>
    </source>
</evidence>
<comment type="similarity">
    <text evidence="2 7">Belongs to the cytochrome c oxidase subunit 3 family.</text>
</comment>
<dbReference type="RefSeq" id="WP_114809926.1">
    <property type="nucleotide sequence ID" value="NZ_CP139965.1"/>
</dbReference>
<keyword evidence="11" id="KW-1185">Reference proteome</keyword>
<comment type="subcellular location">
    <subcellularLocation>
        <location evidence="1 7">Cell membrane</location>
        <topology evidence="1 7">Multi-pass membrane protein</topology>
    </subcellularLocation>
</comment>
<gene>
    <name evidence="10" type="ORF">U0042_03745</name>
</gene>
<keyword evidence="4 7" id="KW-0812">Transmembrane</keyword>
<proteinExistence type="inferred from homology"/>
<dbReference type="Gene3D" id="1.20.120.80">
    <property type="entry name" value="Cytochrome c oxidase, subunit III, four-helix bundle"/>
    <property type="match status" value="1"/>
</dbReference>
<dbReference type="Pfam" id="PF00510">
    <property type="entry name" value="COX3"/>
    <property type="match status" value="1"/>
</dbReference>
<dbReference type="InterPro" id="IPR013833">
    <property type="entry name" value="Cyt_c_oxidase_su3_a-hlx"/>
</dbReference>
<dbReference type="PANTHER" id="PTHR11403">
    <property type="entry name" value="CYTOCHROME C OXIDASE SUBUNIT III"/>
    <property type="match status" value="1"/>
</dbReference>
<dbReference type="Proteomes" id="UP001325479">
    <property type="component" value="Chromosome"/>
</dbReference>
<keyword evidence="5 8" id="KW-1133">Transmembrane helix</keyword>
<evidence type="ECO:0000256" key="2">
    <source>
        <dbReference type="ARBA" id="ARBA00010581"/>
    </source>
</evidence>
<sequence>MSDTLQDAHTHAPEPSVPLTLPVGSAGTRASGWWGCLTMIVTEASLFGYLIFSYLYLAVLDRGPWPPEGLPKLGLGSLNTVILLSSSGVVWFAERCVRRRRPRMGAVLLGVAVVLGIVFTGIQLKEWHDHPYGLTTHLYGSLYFTLTGFHMAHVVVGIVVLAFLLLWTARGYFDDARCAPLTIGSLYWHFVDAVWLFIFSTIYLTPYLFRGAT</sequence>
<feature type="transmembrane region" description="Helical" evidence="8">
    <location>
        <begin position="142"/>
        <end position="166"/>
    </location>
</feature>
<evidence type="ECO:0000256" key="8">
    <source>
        <dbReference type="SAM" id="Phobius"/>
    </source>
</evidence>
<reference evidence="10 11" key="1">
    <citation type="submission" date="2023-12" db="EMBL/GenBank/DDBJ databases">
        <title>Genome sequencing and assembly of bacterial species from a model synthetic community.</title>
        <authorList>
            <person name="Hogle S.L."/>
        </authorList>
    </citation>
    <scope>NUCLEOTIDE SEQUENCE [LARGE SCALE GENOMIC DNA]</scope>
    <source>
        <strain evidence="10 11">HAMBI 2494</strain>
    </source>
</reference>
<evidence type="ECO:0000256" key="7">
    <source>
        <dbReference type="RuleBase" id="RU003376"/>
    </source>
</evidence>
<feature type="transmembrane region" description="Helical" evidence="8">
    <location>
        <begin position="105"/>
        <end position="122"/>
    </location>
</feature>
<protein>
    <submittedName>
        <fullName evidence="10">Cytochrome c oxidase subunit 3</fullName>
    </submittedName>
</protein>
<evidence type="ECO:0000256" key="4">
    <source>
        <dbReference type="ARBA" id="ARBA00022692"/>
    </source>
</evidence>
<evidence type="ECO:0000256" key="1">
    <source>
        <dbReference type="ARBA" id="ARBA00004651"/>
    </source>
</evidence>
<feature type="transmembrane region" description="Helical" evidence="8">
    <location>
        <begin position="33"/>
        <end position="56"/>
    </location>
</feature>
<dbReference type="SUPFAM" id="SSF81452">
    <property type="entry name" value="Cytochrome c oxidase subunit III-like"/>
    <property type="match status" value="1"/>
</dbReference>
<evidence type="ECO:0000256" key="6">
    <source>
        <dbReference type="ARBA" id="ARBA00023136"/>
    </source>
</evidence>
<evidence type="ECO:0000256" key="5">
    <source>
        <dbReference type="ARBA" id="ARBA00022989"/>
    </source>
</evidence>
<evidence type="ECO:0000313" key="10">
    <source>
        <dbReference type="EMBL" id="WQD78833.1"/>
    </source>
</evidence>
<organism evidence="10 11">
    <name type="scientific">Paraburkholderia kururiensis</name>
    <dbReference type="NCBI Taxonomy" id="984307"/>
    <lineage>
        <taxon>Bacteria</taxon>
        <taxon>Pseudomonadati</taxon>
        <taxon>Pseudomonadota</taxon>
        <taxon>Betaproteobacteria</taxon>
        <taxon>Burkholderiales</taxon>
        <taxon>Burkholderiaceae</taxon>
        <taxon>Paraburkholderia</taxon>
    </lineage>
</organism>
<accession>A0ABZ0WN85</accession>
<dbReference type="CDD" id="cd00386">
    <property type="entry name" value="Heme_Cu_Oxidase_III_like"/>
    <property type="match status" value="1"/>
</dbReference>
<name>A0ABZ0WN85_9BURK</name>
<dbReference type="PROSITE" id="PS50253">
    <property type="entry name" value="COX3"/>
    <property type="match status" value="1"/>
</dbReference>
<dbReference type="InterPro" id="IPR035973">
    <property type="entry name" value="Cyt_c_oxidase_su3-like_sf"/>
</dbReference>
<feature type="transmembrane region" description="Helical" evidence="8">
    <location>
        <begin position="186"/>
        <end position="209"/>
    </location>
</feature>
<keyword evidence="3" id="KW-1003">Cell membrane</keyword>
<feature type="domain" description="Heme-copper oxidase subunit III family profile" evidence="9">
    <location>
        <begin position="1"/>
        <end position="207"/>
    </location>
</feature>
<feature type="transmembrane region" description="Helical" evidence="8">
    <location>
        <begin position="76"/>
        <end position="93"/>
    </location>
</feature>
<dbReference type="EMBL" id="CP139965">
    <property type="protein sequence ID" value="WQD78833.1"/>
    <property type="molecule type" value="Genomic_DNA"/>
</dbReference>
<evidence type="ECO:0000259" key="9">
    <source>
        <dbReference type="PROSITE" id="PS50253"/>
    </source>
</evidence>
<dbReference type="PANTHER" id="PTHR11403:SF2">
    <property type="entry name" value="CYTOCHROME BO(3) UBIQUINOL OXIDASE SUBUNIT 3"/>
    <property type="match status" value="1"/>
</dbReference>
<keyword evidence="6 8" id="KW-0472">Membrane</keyword>
<dbReference type="InterPro" id="IPR024791">
    <property type="entry name" value="Cyt_c/ubiquinol_Oxase_su3"/>
</dbReference>
<evidence type="ECO:0000256" key="3">
    <source>
        <dbReference type="ARBA" id="ARBA00022475"/>
    </source>
</evidence>